<dbReference type="EMBL" id="JACVVK020000226">
    <property type="protein sequence ID" value="KAK7483475.1"/>
    <property type="molecule type" value="Genomic_DNA"/>
</dbReference>
<keyword evidence="2" id="KW-1185">Reference proteome</keyword>
<proteinExistence type="predicted"/>
<protein>
    <submittedName>
        <fullName evidence="1">Uncharacterized protein</fullName>
    </submittedName>
</protein>
<comment type="caution">
    <text evidence="1">The sequence shown here is derived from an EMBL/GenBank/DDBJ whole genome shotgun (WGS) entry which is preliminary data.</text>
</comment>
<accession>A0ABD0K8Q8</accession>
<organism evidence="1 2">
    <name type="scientific">Batillaria attramentaria</name>
    <dbReference type="NCBI Taxonomy" id="370345"/>
    <lineage>
        <taxon>Eukaryota</taxon>
        <taxon>Metazoa</taxon>
        <taxon>Spiralia</taxon>
        <taxon>Lophotrochozoa</taxon>
        <taxon>Mollusca</taxon>
        <taxon>Gastropoda</taxon>
        <taxon>Caenogastropoda</taxon>
        <taxon>Sorbeoconcha</taxon>
        <taxon>Cerithioidea</taxon>
        <taxon>Batillariidae</taxon>
        <taxon>Batillaria</taxon>
    </lineage>
</organism>
<dbReference type="AlphaFoldDB" id="A0ABD0K8Q8"/>
<name>A0ABD0K8Q8_9CAEN</name>
<reference evidence="1 2" key="1">
    <citation type="journal article" date="2023" name="Sci. Data">
        <title>Genome assembly of the Korean intertidal mud-creeper Batillaria attramentaria.</title>
        <authorList>
            <person name="Patra A.K."/>
            <person name="Ho P.T."/>
            <person name="Jun S."/>
            <person name="Lee S.J."/>
            <person name="Kim Y."/>
            <person name="Won Y.J."/>
        </authorList>
    </citation>
    <scope>NUCLEOTIDE SEQUENCE [LARGE SCALE GENOMIC DNA]</scope>
    <source>
        <strain evidence="1">Wonlab-2016</strain>
    </source>
</reference>
<gene>
    <name evidence="1" type="ORF">BaRGS_00025274</name>
</gene>
<evidence type="ECO:0000313" key="1">
    <source>
        <dbReference type="EMBL" id="KAK7483475.1"/>
    </source>
</evidence>
<sequence length="104" mass="11732">MFVVSRPPNTSGCGLSFQTSVPVNAPAVKPAETRPCDDWQKDWLSSTHNGRDETALWWKLNDQRSPSAQNGLPLEDTFQFQLKHRAYVSVLYTRATDTARSPRP</sequence>
<dbReference type="Proteomes" id="UP001519460">
    <property type="component" value="Unassembled WGS sequence"/>
</dbReference>
<evidence type="ECO:0000313" key="2">
    <source>
        <dbReference type="Proteomes" id="UP001519460"/>
    </source>
</evidence>